<dbReference type="EC" id="3.4.14.11" evidence="3"/>
<dbReference type="Proteomes" id="UP000255523">
    <property type="component" value="Unassembled WGS sequence"/>
</dbReference>
<dbReference type="GO" id="GO:0008239">
    <property type="term" value="F:dipeptidyl-peptidase activity"/>
    <property type="evidence" value="ECO:0007669"/>
    <property type="project" value="UniProtKB-EC"/>
</dbReference>
<reference evidence="10 11" key="1">
    <citation type="submission" date="2018-06" db="EMBL/GenBank/DDBJ databases">
        <authorList>
            <consortium name="Pathogen Informatics"/>
            <person name="Doyle S."/>
        </authorList>
    </citation>
    <scope>NUCLEOTIDE SEQUENCE [LARGE SCALE GENOMIC DNA]</scope>
    <source>
        <strain evidence="10 11">NCTC11087</strain>
    </source>
</reference>
<dbReference type="RefSeq" id="WP_022790557.1">
    <property type="nucleotide sequence ID" value="NZ_UHFX01000003.1"/>
</dbReference>
<keyword evidence="5" id="KW-0645">Protease</keyword>
<evidence type="ECO:0000256" key="3">
    <source>
        <dbReference type="ARBA" id="ARBA00012463"/>
    </source>
</evidence>
<dbReference type="Gene3D" id="1.10.246.70">
    <property type="match status" value="1"/>
</dbReference>
<evidence type="ECO:0000256" key="2">
    <source>
        <dbReference type="ARBA" id="ARBA00010819"/>
    </source>
</evidence>
<dbReference type="AlphaFoldDB" id="A0A380LK20"/>
<feature type="domain" description="Xaa-Pro dipeptidyl-peptidase C-terminal" evidence="9">
    <location>
        <begin position="358"/>
        <end position="589"/>
    </location>
</feature>
<evidence type="ECO:0000256" key="5">
    <source>
        <dbReference type="ARBA" id="ARBA00022670"/>
    </source>
</evidence>
<evidence type="ECO:0000256" key="4">
    <source>
        <dbReference type="ARBA" id="ARBA00022438"/>
    </source>
</evidence>
<keyword evidence="7" id="KW-0720">Serine protease</keyword>
<dbReference type="SUPFAM" id="SSF53474">
    <property type="entry name" value="alpha/beta-Hydrolases"/>
    <property type="match status" value="1"/>
</dbReference>
<evidence type="ECO:0000256" key="7">
    <source>
        <dbReference type="ARBA" id="ARBA00022825"/>
    </source>
</evidence>
<comment type="similarity">
    <text evidence="2">Belongs to the peptidase S15 family.</text>
</comment>
<dbReference type="Pfam" id="PF02129">
    <property type="entry name" value="Peptidase_S15"/>
    <property type="match status" value="1"/>
</dbReference>
<evidence type="ECO:0000256" key="8">
    <source>
        <dbReference type="ARBA" id="ARBA00030045"/>
    </source>
</evidence>
<dbReference type="InterPro" id="IPR008979">
    <property type="entry name" value="Galactose-bd-like_sf"/>
</dbReference>
<accession>A0A380LK20</accession>
<keyword evidence="4 10" id="KW-0031">Aminopeptidase</keyword>
<evidence type="ECO:0000313" key="10">
    <source>
        <dbReference type="EMBL" id="SUO04169.1"/>
    </source>
</evidence>
<sequence length="595" mass="68720">MKTIFEKVFVETPVDTDEDGKYDLIAVYIKRPLLDEKVPAVFVANPYMLHCNEDWYELYDVNKNIKAYPTQNITESDILFVPRKQPMYPKTKSQGKVKTNPIPEPDPSEYECISDLYDHLIERGYAGVFSAGLGTRGSDGLTRTGSQEEILAFKSVIDWLNGRARAFVDRTRQMEIKAHWCTGSVAMSARSYLGTMCIGVATTGVEGLKTIIPEAGISNWYEYYRHNGLTLPAMDWQGDDLDILSKYCFSRALDSKDFETIRPLFEKSQKELQEGEDRESGNYNRFWDERNYLKHVDQIKASVFVIQGLNDWNVKPDQGIFLFEKLQELGKDRMMLLHQGQHIYTYHLEGSPTLSLIDRWLDYYLKGMATGIQDEAKIFVESNVDQTVWMKEEHWPPRQMEVYQIKDAGVQTIIDDLSQTVYDRKKKNTKEWLDELVLTQNAHSLSFDLETFKKSVRFAGRGKVQFRARINQPTAILSAMLVEKGEQKRLTCQLDGDENRSFRFKMEQKPSAYSVITRGWMNAQNRNNNYSKEEIDPQSWYTYSFEFVSNDYTIAPGHTLSLILYGMDVDQTQLPWVSTTIEVDTSSIVVECPVK</sequence>
<dbReference type="InterPro" id="IPR029058">
    <property type="entry name" value="AB_hydrolase_fold"/>
</dbReference>
<dbReference type="Pfam" id="PF08530">
    <property type="entry name" value="PepX_C"/>
    <property type="match status" value="1"/>
</dbReference>
<dbReference type="GO" id="GO:0006508">
    <property type="term" value="P:proteolysis"/>
    <property type="evidence" value="ECO:0007669"/>
    <property type="project" value="UniProtKB-KW"/>
</dbReference>
<dbReference type="GeneID" id="77462030"/>
<dbReference type="InterPro" id="IPR000383">
    <property type="entry name" value="Xaa-Pro-like_dom"/>
</dbReference>
<evidence type="ECO:0000256" key="1">
    <source>
        <dbReference type="ARBA" id="ARBA00000123"/>
    </source>
</evidence>
<proteinExistence type="inferred from homology"/>
<dbReference type="InterPro" id="IPR013736">
    <property type="entry name" value="Xaa-Pro_dipept_C"/>
</dbReference>
<comment type="catalytic activity">
    <reaction evidence="1">
        <text>Hydrolyzes Xaa-Pro-|- bonds to release unblocked, N-terminal dipeptides from substrates including Ala-Pro-|-p-nitroanilide and (sequentially) Tyr-Pro-|-Phe-Pro-|-Gly-Pro-|-Ile.</text>
        <dbReference type="EC" id="3.4.14.11"/>
    </reaction>
</comment>
<dbReference type="SUPFAM" id="SSF49785">
    <property type="entry name" value="Galactose-binding domain-like"/>
    <property type="match status" value="1"/>
</dbReference>
<dbReference type="InterPro" id="IPR008252">
    <property type="entry name" value="Pept_S15_Xpro"/>
</dbReference>
<dbReference type="OrthoDB" id="319764at2"/>
<keyword evidence="6 10" id="KW-0378">Hydrolase</keyword>
<dbReference type="SMART" id="SM00939">
    <property type="entry name" value="PepX_C"/>
    <property type="match status" value="1"/>
</dbReference>
<dbReference type="GO" id="GO:0008236">
    <property type="term" value="F:serine-type peptidase activity"/>
    <property type="evidence" value="ECO:0007669"/>
    <property type="project" value="UniProtKB-KW"/>
</dbReference>
<name>A0A380LK20_9FIRM</name>
<evidence type="ECO:0000259" key="9">
    <source>
        <dbReference type="SMART" id="SM00939"/>
    </source>
</evidence>
<dbReference type="Gene3D" id="2.60.120.260">
    <property type="entry name" value="Galactose-binding domain-like"/>
    <property type="match status" value="1"/>
</dbReference>
<dbReference type="Gene3D" id="3.40.50.1820">
    <property type="entry name" value="alpha/beta hydrolase"/>
    <property type="match status" value="1"/>
</dbReference>
<protein>
    <recommendedName>
        <fullName evidence="3">Xaa-Pro dipeptidyl-peptidase</fullName>
        <ecNumber evidence="3">3.4.14.11</ecNumber>
    </recommendedName>
    <alternativeName>
        <fullName evidence="8">X-prolyl-dipeptidyl aminopeptidase</fullName>
    </alternativeName>
</protein>
<evidence type="ECO:0000313" key="11">
    <source>
        <dbReference type="Proteomes" id="UP000255523"/>
    </source>
</evidence>
<keyword evidence="11" id="KW-1185">Reference proteome</keyword>
<gene>
    <name evidence="10" type="primary">pepXP</name>
    <name evidence="10" type="ORF">NCTC11087_01063</name>
</gene>
<evidence type="ECO:0000256" key="6">
    <source>
        <dbReference type="ARBA" id="ARBA00022801"/>
    </source>
</evidence>
<dbReference type="GO" id="GO:0004177">
    <property type="term" value="F:aminopeptidase activity"/>
    <property type="evidence" value="ECO:0007669"/>
    <property type="project" value="UniProtKB-KW"/>
</dbReference>
<organism evidence="10 11">
    <name type="scientific">Faecalicoccus pleomorphus</name>
    <dbReference type="NCBI Taxonomy" id="1323"/>
    <lineage>
        <taxon>Bacteria</taxon>
        <taxon>Bacillati</taxon>
        <taxon>Bacillota</taxon>
        <taxon>Erysipelotrichia</taxon>
        <taxon>Erysipelotrichales</taxon>
        <taxon>Erysipelotrichaceae</taxon>
        <taxon>Faecalicoccus</taxon>
    </lineage>
</organism>
<dbReference type="PRINTS" id="PR00923">
    <property type="entry name" value="LACTOPTASE"/>
</dbReference>
<dbReference type="EMBL" id="UHFX01000003">
    <property type="protein sequence ID" value="SUO04169.1"/>
    <property type="molecule type" value="Genomic_DNA"/>
</dbReference>